<dbReference type="GO" id="GO:0005737">
    <property type="term" value="C:cytoplasm"/>
    <property type="evidence" value="ECO:0007669"/>
    <property type="project" value="TreeGrafter"/>
</dbReference>
<organism evidence="2 3">
    <name type="scientific">Anaerobutyricum hallii</name>
    <dbReference type="NCBI Taxonomy" id="39488"/>
    <lineage>
        <taxon>Bacteria</taxon>
        <taxon>Bacillati</taxon>
        <taxon>Bacillota</taxon>
        <taxon>Clostridia</taxon>
        <taxon>Lachnospirales</taxon>
        <taxon>Lachnospiraceae</taxon>
        <taxon>Anaerobutyricum</taxon>
    </lineage>
</organism>
<proteinExistence type="predicted"/>
<dbReference type="Gene3D" id="2.60.40.10">
    <property type="entry name" value="Immunoglobulins"/>
    <property type="match status" value="1"/>
</dbReference>
<feature type="domain" description="Transglutaminase-like" evidence="1">
    <location>
        <begin position="330"/>
        <end position="388"/>
    </location>
</feature>
<evidence type="ECO:0000259" key="1">
    <source>
        <dbReference type="SMART" id="SM00460"/>
    </source>
</evidence>
<dbReference type="Gene3D" id="3.10.620.30">
    <property type="match status" value="1"/>
</dbReference>
<evidence type="ECO:0000313" key="3">
    <source>
        <dbReference type="Proteomes" id="UP000095390"/>
    </source>
</evidence>
<dbReference type="SUPFAM" id="SSF49265">
    <property type="entry name" value="Fibronectin type III"/>
    <property type="match status" value="1"/>
</dbReference>
<dbReference type="GO" id="GO:0008233">
    <property type="term" value="F:peptidase activity"/>
    <property type="evidence" value="ECO:0007669"/>
    <property type="project" value="UniProtKB-KW"/>
</dbReference>
<dbReference type="InterPro" id="IPR036116">
    <property type="entry name" value="FN3_sf"/>
</dbReference>
<dbReference type="PANTHER" id="PTHR46333:SF2">
    <property type="entry name" value="CYTOKINESIS PROTEIN 3"/>
    <property type="match status" value="1"/>
</dbReference>
<keyword evidence="2" id="KW-0378">Hydrolase</keyword>
<dbReference type="RefSeq" id="WP_055182088.1">
    <property type="nucleotide sequence ID" value="NZ_CYYC01000002.1"/>
</dbReference>
<name>A0A173RM25_9FIRM</name>
<dbReference type="InterPro" id="IPR002931">
    <property type="entry name" value="Transglutaminase-like"/>
</dbReference>
<dbReference type="InterPro" id="IPR013783">
    <property type="entry name" value="Ig-like_fold"/>
</dbReference>
<dbReference type="InterPro" id="IPR038765">
    <property type="entry name" value="Papain-like_cys_pep_sf"/>
</dbReference>
<dbReference type="Proteomes" id="UP000095390">
    <property type="component" value="Unassembled WGS sequence"/>
</dbReference>
<keyword evidence="2" id="KW-0645">Protease</keyword>
<dbReference type="SUPFAM" id="SSF54001">
    <property type="entry name" value="Cysteine proteinases"/>
    <property type="match status" value="1"/>
</dbReference>
<accession>A0A173RM25</accession>
<protein>
    <submittedName>
        <fullName evidence="2">Uncharacterized protein involved in cytokinesis, contains TGc (Transglutaminase/protease-like) domain</fullName>
    </submittedName>
</protein>
<dbReference type="AlphaFoldDB" id="A0A173RM25"/>
<sequence>MKKTMHNYRKLLNKNIMLALMFCLTLGIGIFTNSVQVKAANSLKIGNIQAYGGSQVAFEATFKMNGYRKIEIYRSTSGGAFQLVDNFTEEGELWNTYSEGWYTVGNKKKVTCYADNTKVAGQVVFEDDSVTVGNRYSYKVVLTCYDGSKITSGTVSVAVTLDTAEILNIYSADAKKVKIKWRRVSKAQGYQIYRTEGKKWKVIKTIKSGKKVTFVDKKVKKNKVYRYKVRAYGTVKGKKVYGNFGYVCKASLKKPTVKGAYKKGSIYGPALNNNQLMQVRRVVQSFKTNYIKKGMSNYEKAFIAFNYLNQNCKYATRGWQYNGANTAWGALVYGEAQCSGYARGMKALCDAIGVPCYYVHANKKALNPSHQWNQVKVDGKWYIVDAQSGYFLAGSKTWRNEIGMSWDTKGLPKCSGSNHKRGGFYGI</sequence>
<dbReference type="SMART" id="SM00460">
    <property type="entry name" value="TGc"/>
    <property type="match status" value="1"/>
</dbReference>
<evidence type="ECO:0000313" key="2">
    <source>
        <dbReference type="EMBL" id="CUM78308.1"/>
    </source>
</evidence>
<reference evidence="2 3" key="1">
    <citation type="submission" date="2015-09" db="EMBL/GenBank/DDBJ databases">
        <authorList>
            <consortium name="Pathogen Informatics"/>
        </authorList>
    </citation>
    <scope>NUCLEOTIDE SEQUENCE [LARGE SCALE GENOMIC DNA]</scope>
    <source>
        <strain evidence="2 3">2789STDY5834966</strain>
    </source>
</reference>
<dbReference type="GO" id="GO:0006508">
    <property type="term" value="P:proteolysis"/>
    <property type="evidence" value="ECO:0007669"/>
    <property type="project" value="UniProtKB-KW"/>
</dbReference>
<gene>
    <name evidence="2" type="ORF">ERS852578_00197</name>
</gene>
<dbReference type="Pfam" id="PF01841">
    <property type="entry name" value="Transglut_core"/>
    <property type="match status" value="1"/>
</dbReference>
<dbReference type="PANTHER" id="PTHR46333">
    <property type="entry name" value="CYTOKINESIS PROTEIN 3"/>
    <property type="match status" value="1"/>
</dbReference>
<dbReference type="OrthoDB" id="9788327at2"/>
<dbReference type="EMBL" id="CYYC01000002">
    <property type="protein sequence ID" value="CUM78308.1"/>
    <property type="molecule type" value="Genomic_DNA"/>
</dbReference>
<dbReference type="InterPro" id="IPR052557">
    <property type="entry name" value="CAP/Cytokinesis_protein"/>
</dbReference>